<dbReference type="AlphaFoldDB" id="A0A9N9CRK4"/>
<dbReference type="EC" id="2.7.4.25" evidence="1"/>
<evidence type="ECO:0000313" key="10">
    <source>
        <dbReference type="Proteomes" id="UP000789759"/>
    </source>
</evidence>
<evidence type="ECO:0000256" key="2">
    <source>
        <dbReference type="ARBA" id="ARBA00022679"/>
    </source>
</evidence>
<gene>
    <name evidence="9" type="ORF">CPELLU_LOCUS7386</name>
</gene>
<dbReference type="Pfam" id="PF02224">
    <property type="entry name" value="Cytidylate_kin"/>
    <property type="match status" value="1"/>
</dbReference>
<evidence type="ECO:0000256" key="3">
    <source>
        <dbReference type="ARBA" id="ARBA00022741"/>
    </source>
</evidence>
<dbReference type="InterPro" id="IPR027417">
    <property type="entry name" value="P-loop_NTPase"/>
</dbReference>
<organism evidence="9 10">
    <name type="scientific">Cetraspora pellucida</name>
    <dbReference type="NCBI Taxonomy" id="1433469"/>
    <lineage>
        <taxon>Eukaryota</taxon>
        <taxon>Fungi</taxon>
        <taxon>Fungi incertae sedis</taxon>
        <taxon>Mucoromycota</taxon>
        <taxon>Glomeromycotina</taxon>
        <taxon>Glomeromycetes</taxon>
        <taxon>Diversisporales</taxon>
        <taxon>Gigasporaceae</taxon>
        <taxon>Cetraspora</taxon>
    </lineage>
</organism>
<evidence type="ECO:0000256" key="6">
    <source>
        <dbReference type="ARBA" id="ARBA00047615"/>
    </source>
</evidence>
<dbReference type="GO" id="GO:0005524">
    <property type="term" value="F:ATP binding"/>
    <property type="evidence" value="ECO:0007669"/>
    <property type="project" value="UniProtKB-KW"/>
</dbReference>
<evidence type="ECO:0000256" key="1">
    <source>
        <dbReference type="ARBA" id="ARBA00012906"/>
    </source>
</evidence>
<dbReference type="InterPro" id="IPR011994">
    <property type="entry name" value="Cytidylate_kinase_dom"/>
</dbReference>
<dbReference type="OrthoDB" id="10263145at2759"/>
<dbReference type="EMBL" id="CAJVQA010004934">
    <property type="protein sequence ID" value="CAG8609587.1"/>
    <property type="molecule type" value="Genomic_DNA"/>
</dbReference>
<evidence type="ECO:0000256" key="4">
    <source>
        <dbReference type="ARBA" id="ARBA00022777"/>
    </source>
</evidence>
<dbReference type="SUPFAM" id="SSF52540">
    <property type="entry name" value="P-loop containing nucleoside triphosphate hydrolases"/>
    <property type="match status" value="1"/>
</dbReference>
<keyword evidence="5" id="KW-0067">ATP-binding</keyword>
<proteinExistence type="predicted"/>
<comment type="catalytic activity">
    <reaction evidence="6">
        <text>dCMP + ATP = dCDP + ADP</text>
        <dbReference type="Rhea" id="RHEA:25094"/>
        <dbReference type="ChEBI" id="CHEBI:30616"/>
        <dbReference type="ChEBI" id="CHEBI:57566"/>
        <dbReference type="ChEBI" id="CHEBI:58593"/>
        <dbReference type="ChEBI" id="CHEBI:456216"/>
        <dbReference type="EC" id="2.7.4.25"/>
    </reaction>
</comment>
<dbReference type="Proteomes" id="UP000789759">
    <property type="component" value="Unassembled WGS sequence"/>
</dbReference>
<sequence length="231" mass="26902">MKITNNAVKLVNIYVQYYKDLKELEKQYFKLESLLCIAAQKFHNTYKCLFNQFLLYSYYDFTNIDSEIKINNLFTIVYLMELLHTIFQNFNTNKLINITIDRYAAVGKTSVGEAIANQYGYQFIDSGKIVKSKEFVVVDYDITTLCLSDAEVKIILSADMETRIARCAFQTNLKDYTNIFNNILERDVLSQSLIKQAYNVSYEINTTKLTLSEVVDMILIQVFKKILSITY</sequence>
<comment type="catalytic activity">
    <reaction evidence="7">
        <text>CMP + ATP = CDP + ADP</text>
        <dbReference type="Rhea" id="RHEA:11600"/>
        <dbReference type="ChEBI" id="CHEBI:30616"/>
        <dbReference type="ChEBI" id="CHEBI:58069"/>
        <dbReference type="ChEBI" id="CHEBI:60377"/>
        <dbReference type="ChEBI" id="CHEBI:456216"/>
        <dbReference type="EC" id="2.7.4.25"/>
    </reaction>
</comment>
<evidence type="ECO:0000259" key="8">
    <source>
        <dbReference type="Pfam" id="PF02224"/>
    </source>
</evidence>
<evidence type="ECO:0000256" key="7">
    <source>
        <dbReference type="ARBA" id="ARBA00048478"/>
    </source>
</evidence>
<evidence type="ECO:0000256" key="5">
    <source>
        <dbReference type="ARBA" id="ARBA00022840"/>
    </source>
</evidence>
<keyword evidence="4" id="KW-0418">Kinase</keyword>
<keyword evidence="10" id="KW-1185">Reference proteome</keyword>
<accession>A0A9N9CRK4</accession>
<dbReference type="Gene3D" id="3.40.50.300">
    <property type="entry name" value="P-loop containing nucleotide triphosphate hydrolases"/>
    <property type="match status" value="2"/>
</dbReference>
<keyword evidence="2" id="KW-0808">Transferase</keyword>
<dbReference type="GO" id="GO:0036431">
    <property type="term" value="F:dCMP kinase activity"/>
    <property type="evidence" value="ECO:0007669"/>
    <property type="project" value="InterPro"/>
</dbReference>
<comment type="caution">
    <text evidence="9">The sequence shown here is derived from an EMBL/GenBank/DDBJ whole genome shotgun (WGS) entry which is preliminary data.</text>
</comment>
<dbReference type="GO" id="GO:0006139">
    <property type="term" value="P:nucleobase-containing compound metabolic process"/>
    <property type="evidence" value="ECO:0007669"/>
    <property type="project" value="InterPro"/>
</dbReference>
<feature type="domain" description="Cytidylate kinase" evidence="8">
    <location>
        <begin position="129"/>
        <end position="221"/>
    </location>
</feature>
<evidence type="ECO:0000313" key="9">
    <source>
        <dbReference type="EMBL" id="CAG8609587.1"/>
    </source>
</evidence>
<reference evidence="9" key="1">
    <citation type="submission" date="2021-06" db="EMBL/GenBank/DDBJ databases">
        <authorList>
            <person name="Kallberg Y."/>
            <person name="Tangrot J."/>
            <person name="Rosling A."/>
        </authorList>
    </citation>
    <scope>NUCLEOTIDE SEQUENCE</scope>
    <source>
        <strain evidence="9">FL966</strain>
    </source>
</reference>
<protein>
    <recommendedName>
        <fullName evidence="1">(d)CMP kinase</fullName>
        <ecNumber evidence="1">2.7.4.25</ecNumber>
    </recommendedName>
</protein>
<name>A0A9N9CRK4_9GLOM</name>
<keyword evidence="3" id="KW-0547">Nucleotide-binding</keyword>